<dbReference type="RefSeq" id="WP_185006840.1">
    <property type="nucleotide sequence ID" value="NZ_BAAAUI010000062.1"/>
</dbReference>
<name>A0A7W7CGF5_9PSEU</name>
<dbReference type="InterPro" id="IPR005158">
    <property type="entry name" value="BTAD"/>
</dbReference>
<dbReference type="PRINTS" id="PR00364">
    <property type="entry name" value="DISEASERSIST"/>
</dbReference>
<dbReference type="EMBL" id="JACHMH010000001">
    <property type="protein sequence ID" value="MBB4680785.1"/>
    <property type="molecule type" value="Genomic_DNA"/>
</dbReference>
<proteinExistence type="predicted"/>
<dbReference type="InterPro" id="IPR011990">
    <property type="entry name" value="TPR-like_helical_dom_sf"/>
</dbReference>
<dbReference type="SUPFAM" id="SSF48452">
    <property type="entry name" value="TPR-like"/>
    <property type="match status" value="2"/>
</dbReference>
<protein>
    <submittedName>
        <fullName evidence="3">Tetratricopeptide (TPR) repeat protein</fullName>
    </submittedName>
</protein>
<reference evidence="3 4" key="1">
    <citation type="submission" date="2020-08" db="EMBL/GenBank/DDBJ databases">
        <title>Sequencing the genomes of 1000 actinobacteria strains.</title>
        <authorList>
            <person name="Klenk H.-P."/>
        </authorList>
    </citation>
    <scope>NUCLEOTIDE SEQUENCE [LARGE SCALE GENOMIC DNA]</scope>
    <source>
        <strain evidence="3 4">DSM 44230</strain>
    </source>
</reference>
<keyword evidence="4" id="KW-1185">Reference proteome</keyword>
<dbReference type="Pfam" id="PF13424">
    <property type="entry name" value="TPR_12"/>
    <property type="match status" value="1"/>
</dbReference>
<dbReference type="Proteomes" id="UP000533598">
    <property type="component" value="Unassembled WGS sequence"/>
</dbReference>
<keyword evidence="1" id="KW-0802">TPR repeat</keyword>
<dbReference type="InterPro" id="IPR027417">
    <property type="entry name" value="P-loop_NTPase"/>
</dbReference>
<dbReference type="Gene3D" id="3.40.50.300">
    <property type="entry name" value="P-loop containing nucleotide triphosphate hydrolases"/>
    <property type="match status" value="1"/>
</dbReference>
<dbReference type="InterPro" id="IPR036388">
    <property type="entry name" value="WH-like_DNA-bd_sf"/>
</dbReference>
<dbReference type="Gene3D" id="1.25.40.10">
    <property type="entry name" value="Tetratricopeptide repeat domain"/>
    <property type="match status" value="1"/>
</dbReference>
<dbReference type="InterPro" id="IPR019734">
    <property type="entry name" value="TPR_rpt"/>
</dbReference>
<dbReference type="SMART" id="SM01043">
    <property type="entry name" value="BTAD"/>
    <property type="match status" value="1"/>
</dbReference>
<gene>
    <name evidence="3" type="ORF">HNR67_006903</name>
</gene>
<dbReference type="SUPFAM" id="SSF46894">
    <property type="entry name" value="C-terminal effector domain of the bipartite response regulators"/>
    <property type="match status" value="1"/>
</dbReference>
<dbReference type="Gene3D" id="1.10.10.10">
    <property type="entry name" value="Winged helix-like DNA-binding domain superfamily/Winged helix DNA-binding domain"/>
    <property type="match status" value="1"/>
</dbReference>
<dbReference type="GO" id="GO:0006355">
    <property type="term" value="P:regulation of DNA-templated transcription"/>
    <property type="evidence" value="ECO:0007669"/>
    <property type="project" value="InterPro"/>
</dbReference>
<dbReference type="Pfam" id="PF13176">
    <property type="entry name" value="TPR_7"/>
    <property type="match status" value="1"/>
</dbReference>
<evidence type="ECO:0000313" key="3">
    <source>
        <dbReference type="EMBL" id="MBB4680785.1"/>
    </source>
</evidence>
<dbReference type="InterPro" id="IPR016032">
    <property type="entry name" value="Sig_transdc_resp-reg_C-effctor"/>
</dbReference>
<dbReference type="Pfam" id="PF03704">
    <property type="entry name" value="BTAD"/>
    <property type="match status" value="1"/>
</dbReference>
<feature type="repeat" description="TPR" evidence="1">
    <location>
        <begin position="668"/>
        <end position="701"/>
    </location>
</feature>
<dbReference type="SMART" id="SM00028">
    <property type="entry name" value="TPR"/>
    <property type="match status" value="3"/>
</dbReference>
<dbReference type="SUPFAM" id="SSF52540">
    <property type="entry name" value="P-loop containing nucleoside triphosphate hydrolases"/>
    <property type="match status" value="1"/>
</dbReference>
<comment type="caution">
    <text evidence="3">The sequence shown here is derived from an EMBL/GenBank/DDBJ whole genome shotgun (WGS) entry which is preliminary data.</text>
</comment>
<dbReference type="AlphaFoldDB" id="A0A7W7CGF5"/>
<feature type="domain" description="Bacterial transcriptional activator" evidence="2">
    <location>
        <begin position="96"/>
        <end position="185"/>
    </location>
</feature>
<dbReference type="GO" id="GO:0003677">
    <property type="term" value="F:DNA binding"/>
    <property type="evidence" value="ECO:0007669"/>
    <property type="project" value="InterPro"/>
</dbReference>
<dbReference type="PROSITE" id="PS50005">
    <property type="entry name" value="TPR"/>
    <property type="match status" value="2"/>
</dbReference>
<organism evidence="3 4">
    <name type="scientific">Crossiella cryophila</name>
    <dbReference type="NCBI Taxonomy" id="43355"/>
    <lineage>
        <taxon>Bacteria</taxon>
        <taxon>Bacillati</taxon>
        <taxon>Actinomycetota</taxon>
        <taxon>Actinomycetes</taxon>
        <taxon>Pseudonocardiales</taxon>
        <taxon>Pseudonocardiaceae</taxon>
        <taxon>Crossiella</taxon>
    </lineage>
</organism>
<evidence type="ECO:0000259" key="2">
    <source>
        <dbReference type="SMART" id="SM01043"/>
    </source>
</evidence>
<evidence type="ECO:0000256" key="1">
    <source>
        <dbReference type="PROSITE-ProRule" id="PRU00339"/>
    </source>
</evidence>
<accession>A0A7W7CGF5</accession>
<sequence>MDFRILGPVSVWIDGQQVGITEPDLRRLLAILLLADGRPVPKEQVIADLWDGAPPLRPARALRTQFTQLSETLPLPEVQLHSAHGKHQLQVDLEKLDWHRFRQLVGRGRSAARGGRYQAAVEILTQALDEWRGDALADVDGDWARRCRAHLERQRRSARQCLVAARRACTGRQIFVPVPRRGEIERGPAPMQLPLGVADFVGREQELATLGTAIPGTVTVINGAPGSGKTSLALAWAHRVSDRHPDGALFAELRGHGPGEPVPPTELLADFLTGLGVAPAKIPATESARAELFRGLLIRRRLLLLLDGARDLAQVQPLLPGLPGVTVVITSHEPLDLPGRHITVGPLSPADATGLLKELIGPARVANQAGALADLARYCAYLPLALRIASRRVAGRPHTYLADLVGELREERHRLDRLAPDTDGSGAIRGTFRWSYRALPLPAQRMFRLLGLYQGVDVDAPAAAALSGMDGEQAAKLLRDLSKAQLLQPSPRGAYQLHDLLRGYAAERALREEGANNRQAAIRRLLDHYRAAGADPGHAWSDTELINLCAAAHSATSTGNHAVAVDLLTTAGAVHRSRGQLDRAIARYHLAWVSGDRHGDTDIAHRLGETYLAAGRLCAAVEVLGRATPDALTLDLLGGCYQRLGRPDAAIQHFQRGLRLVNEPAAEARLLSSLGEALRRLGRLAQAREHLARALELSRRIGDHGVTAHCLHSLSQLPSTLSPNLP</sequence>
<evidence type="ECO:0000313" key="4">
    <source>
        <dbReference type="Proteomes" id="UP000533598"/>
    </source>
</evidence>
<dbReference type="PANTHER" id="PTHR47691">
    <property type="entry name" value="REGULATOR-RELATED"/>
    <property type="match status" value="1"/>
</dbReference>
<feature type="repeat" description="TPR" evidence="1">
    <location>
        <begin position="631"/>
        <end position="664"/>
    </location>
</feature>
<dbReference type="PANTHER" id="PTHR47691:SF3">
    <property type="entry name" value="HTH-TYPE TRANSCRIPTIONAL REGULATOR RV0890C-RELATED"/>
    <property type="match status" value="1"/>
</dbReference>